<dbReference type="Proteomes" id="UP000315460">
    <property type="component" value="Unassembled WGS sequence"/>
</dbReference>
<feature type="compositionally biased region" description="Low complexity" evidence="1">
    <location>
        <begin position="292"/>
        <end position="311"/>
    </location>
</feature>
<dbReference type="InterPro" id="IPR021391">
    <property type="entry name" value="DUF3027"/>
</dbReference>
<comment type="caution">
    <text evidence="2">The sequence shown here is derived from an EMBL/GenBank/DDBJ whole genome shotgun (WGS) entry which is preliminary data.</text>
</comment>
<protein>
    <recommendedName>
        <fullName evidence="4">DUF3027 family protein</fullName>
    </recommendedName>
</protein>
<keyword evidence="3" id="KW-1185">Reference proteome</keyword>
<gene>
    <name evidence="2" type="ORF">SAMN06265174_105200</name>
</gene>
<feature type="compositionally biased region" description="Acidic residues" evidence="1">
    <location>
        <begin position="318"/>
        <end position="327"/>
    </location>
</feature>
<reference evidence="2 3" key="1">
    <citation type="submission" date="2017-05" db="EMBL/GenBank/DDBJ databases">
        <authorList>
            <person name="Varghese N."/>
            <person name="Submissions S."/>
        </authorList>
    </citation>
    <scope>NUCLEOTIDE SEQUENCE [LARGE SCALE GENOMIC DNA]</scope>
    <source>
        <strain evidence="2 3">DSM 45139</strain>
    </source>
</reference>
<dbReference type="EMBL" id="FXTG01000005">
    <property type="protein sequence ID" value="SMO77027.1"/>
    <property type="molecule type" value="Genomic_DNA"/>
</dbReference>
<sequence length="327" mass="33929">MPHDGPGRDLHAQMRIMGGVNTGVGTDQGSDFDGALRERLASGVDVARSAVEEFAAEGVGEHLGSTVEAEFTTTHRFASELPGYRGWYWACVLALVPGGDLTVDEIALLPGADALVAPEWVPWDRRIRPGDLGAGDLLPPPEDDDRLVPGYTLNGDDELDDAAGPIGLGRPHHLSWEGRAAAADRWTVERGPDTEIARAAKHHCGTCGFLVPVAGSLGALFGVCANEFSADGQVVHLEYGCGAHSEVEIPSDTGPAVAEAYDDAAVDVVVLPQQLAATARARSAADDRTDDQAASGHPASGHPASGAAAPHEGGDAETSVDEPTSED</sequence>
<evidence type="ECO:0000313" key="3">
    <source>
        <dbReference type="Proteomes" id="UP000315460"/>
    </source>
</evidence>
<proteinExistence type="predicted"/>
<evidence type="ECO:0000256" key="1">
    <source>
        <dbReference type="SAM" id="MobiDB-lite"/>
    </source>
</evidence>
<evidence type="ECO:0000313" key="2">
    <source>
        <dbReference type="EMBL" id="SMO77027.1"/>
    </source>
</evidence>
<dbReference type="Pfam" id="PF11228">
    <property type="entry name" value="DUF3027"/>
    <property type="match status" value="1"/>
</dbReference>
<evidence type="ECO:0008006" key="4">
    <source>
        <dbReference type="Google" id="ProtNLM"/>
    </source>
</evidence>
<name>A0ABY1N2D0_9ACTN</name>
<accession>A0ABY1N2D0</accession>
<feature type="region of interest" description="Disordered" evidence="1">
    <location>
        <begin position="279"/>
        <end position="327"/>
    </location>
</feature>
<organism evidence="2 3">
    <name type="scientific">Dietzia kunjamensis subsp. schimae</name>
    <dbReference type="NCBI Taxonomy" id="498198"/>
    <lineage>
        <taxon>Bacteria</taxon>
        <taxon>Bacillati</taxon>
        <taxon>Actinomycetota</taxon>
        <taxon>Actinomycetes</taxon>
        <taxon>Mycobacteriales</taxon>
        <taxon>Dietziaceae</taxon>
        <taxon>Dietzia</taxon>
    </lineage>
</organism>